<dbReference type="OMA" id="VKFHAEM"/>
<feature type="region of interest" description="Disordered" evidence="2">
    <location>
        <begin position="53"/>
        <end position="72"/>
    </location>
</feature>
<protein>
    <recommendedName>
        <fullName evidence="3">Tc3 transposase DNA binding domain-containing protein</fullName>
    </recommendedName>
</protein>
<dbReference type="Pfam" id="PF11427">
    <property type="entry name" value="HTH_Tnp_Tc3_1"/>
    <property type="match status" value="1"/>
</dbReference>
<evidence type="ECO:0000313" key="4">
    <source>
        <dbReference type="EnsemblProtists" id="Phyra77238"/>
    </source>
</evidence>
<feature type="coiled-coil region" evidence="1">
    <location>
        <begin position="361"/>
        <end position="390"/>
    </location>
</feature>
<accession>H3GLI0</accession>
<dbReference type="Gene3D" id="1.10.10.60">
    <property type="entry name" value="Homeodomain-like"/>
    <property type="match status" value="1"/>
</dbReference>
<evidence type="ECO:0000313" key="5">
    <source>
        <dbReference type="Proteomes" id="UP000005238"/>
    </source>
</evidence>
<reference evidence="4" key="2">
    <citation type="submission" date="2015-06" db="UniProtKB">
        <authorList>
            <consortium name="EnsemblProtists"/>
        </authorList>
    </citation>
    <scope>IDENTIFICATION</scope>
    <source>
        <strain evidence="4">Pr102</strain>
    </source>
</reference>
<dbReference type="InterPro" id="IPR025898">
    <property type="entry name" value="Tc3_transposase_DNA-bd_dom"/>
</dbReference>
<dbReference type="VEuPathDB" id="FungiDB:KRP22_13418"/>
<evidence type="ECO:0000256" key="1">
    <source>
        <dbReference type="SAM" id="Coils"/>
    </source>
</evidence>
<feature type="compositionally biased region" description="Low complexity" evidence="2">
    <location>
        <begin position="53"/>
        <end position="64"/>
    </location>
</feature>
<dbReference type="Proteomes" id="UP000005238">
    <property type="component" value="Unassembled WGS sequence"/>
</dbReference>
<sequence>MGVLSISGEERDEIVQMRRAGVSVKEISKLTERSTHCVYRILKKVNDAQHTITTTNKKTTTPNTQGQSEPLSDSSAVLLCEVESMEVSALEPIPIPMPMSMSESQQQQMQAHLGRSDAVGTSVGFTTAPVATSVAKPRDNETSVGFWLLRDATASMVSPSSTSTSQAAPCADADIARHNQVQSLHIQPTKKQKTSTSQASEDAQVLPVLGDMESTPTIRAVPSAGAIIQTPAQSQLLLQSQLSKKQKTSTPQGCLPLSTSISLELAINQRSNTTGSTTTRNYSSDDRFGKLLERIQDEIRRLGSLAQSDIYDAQLLQMLVKFRAEMLLVRMQKAHCKVVEVSCKRVTEEGSGDMETNSLLRQRLVKEIALLEVQAARERLELERERIKHKTTSILCRKRLLDAHASPADVDKLLPRH</sequence>
<reference evidence="5" key="1">
    <citation type="journal article" date="2006" name="Science">
        <title>Phytophthora genome sequences uncover evolutionary origins and mechanisms of pathogenesis.</title>
        <authorList>
            <person name="Tyler B.M."/>
            <person name="Tripathy S."/>
            <person name="Zhang X."/>
            <person name="Dehal P."/>
            <person name="Jiang R.H."/>
            <person name="Aerts A."/>
            <person name="Arredondo F.D."/>
            <person name="Baxter L."/>
            <person name="Bensasson D."/>
            <person name="Beynon J.L."/>
            <person name="Chapman J."/>
            <person name="Damasceno C.M."/>
            <person name="Dorrance A.E."/>
            <person name="Dou D."/>
            <person name="Dickerman A.W."/>
            <person name="Dubchak I.L."/>
            <person name="Garbelotto M."/>
            <person name="Gijzen M."/>
            <person name="Gordon S.G."/>
            <person name="Govers F."/>
            <person name="Grunwald N.J."/>
            <person name="Huang W."/>
            <person name="Ivors K.L."/>
            <person name="Jones R.W."/>
            <person name="Kamoun S."/>
            <person name="Krampis K."/>
            <person name="Lamour K.H."/>
            <person name="Lee M.K."/>
            <person name="McDonald W.H."/>
            <person name="Medina M."/>
            <person name="Meijer H.J."/>
            <person name="Nordberg E.K."/>
            <person name="Maclean D.J."/>
            <person name="Ospina-Giraldo M.D."/>
            <person name="Morris P.F."/>
            <person name="Phuntumart V."/>
            <person name="Putnam N.H."/>
            <person name="Rash S."/>
            <person name="Rose J.K."/>
            <person name="Sakihama Y."/>
            <person name="Salamov A.A."/>
            <person name="Savidor A."/>
            <person name="Scheuring C.F."/>
            <person name="Smith B.M."/>
            <person name="Sobral B.W."/>
            <person name="Terry A."/>
            <person name="Torto-Alalibo T.A."/>
            <person name="Win J."/>
            <person name="Xu Z."/>
            <person name="Zhang H."/>
            <person name="Grigoriev I.V."/>
            <person name="Rokhsar D.S."/>
            <person name="Boore J.L."/>
        </authorList>
    </citation>
    <scope>NUCLEOTIDE SEQUENCE [LARGE SCALE GENOMIC DNA]</scope>
    <source>
        <strain evidence="5">Pr102</strain>
    </source>
</reference>
<proteinExistence type="predicted"/>
<dbReference type="EMBL" id="DS566020">
    <property type="status" value="NOT_ANNOTATED_CDS"/>
    <property type="molecule type" value="Genomic_DNA"/>
</dbReference>
<keyword evidence="1" id="KW-0175">Coiled coil</keyword>
<dbReference type="InParanoid" id="H3GLI0"/>
<dbReference type="AlphaFoldDB" id="H3GLI0"/>
<evidence type="ECO:0000259" key="3">
    <source>
        <dbReference type="Pfam" id="PF11427"/>
    </source>
</evidence>
<feature type="domain" description="Tc3 transposase DNA binding" evidence="3">
    <location>
        <begin position="5"/>
        <end position="43"/>
    </location>
</feature>
<evidence type="ECO:0000256" key="2">
    <source>
        <dbReference type="SAM" id="MobiDB-lite"/>
    </source>
</evidence>
<dbReference type="HOGENOM" id="CLU_832799_0_0_1"/>
<dbReference type="GO" id="GO:0003677">
    <property type="term" value="F:DNA binding"/>
    <property type="evidence" value="ECO:0007669"/>
    <property type="project" value="InterPro"/>
</dbReference>
<dbReference type="EnsemblProtists" id="Phyra77238">
    <property type="protein sequence ID" value="Phyra77238"/>
    <property type="gene ID" value="Phyra77238"/>
</dbReference>
<organism evidence="4 5">
    <name type="scientific">Phytophthora ramorum</name>
    <name type="common">Sudden oak death agent</name>
    <dbReference type="NCBI Taxonomy" id="164328"/>
    <lineage>
        <taxon>Eukaryota</taxon>
        <taxon>Sar</taxon>
        <taxon>Stramenopiles</taxon>
        <taxon>Oomycota</taxon>
        <taxon>Peronosporomycetes</taxon>
        <taxon>Peronosporales</taxon>
        <taxon>Peronosporaceae</taxon>
        <taxon>Phytophthora</taxon>
    </lineage>
</organism>
<name>H3GLI0_PHYRM</name>
<dbReference type="eggNOG" id="ENOG502SDPF">
    <property type="taxonomic scope" value="Eukaryota"/>
</dbReference>
<keyword evidence="5" id="KW-1185">Reference proteome</keyword>
<dbReference type="VEuPathDB" id="FungiDB:KRP23_10614"/>